<evidence type="ECO:0000256" key="9">
    <source>
        <dbReference type="HAMAP-Rule" id="MF_00097"/>
    </source>
</evidence>
<dbReference type="Pfam" id="PF02581">
    <property type="entry name" value="TMP-TENI"/>
    <property type="match status" value="1"/>
</dbReference>
<evidence type="ECO:0000256" key="3">
    <source>
        <dbReference type="ARBA" id="ARBA00022723"/>
    </source>
</evidence>
<evidence type="ECO:0000256" key="6">
    <source>
        <dbReference type="ARBA" id="ARBA00047334"/>
    </source>
</evidence>
<feature type="domain" description="Thiamine phosphate synthase/TenI" evidence="12">
    <location>
        <begin position="30"/>
        <end position="197"/>
    </location>
</feature>
<comment type="catalytic activity">
    <reaction evidence="8 9 10">
        <text>2-[(2R,5Z)-2-carboxy-4-methylthiazol-5(2H)-ylidene]ethyl phosphate + 4-amino-2-methyl-5-(diphosphooxymethyl)pyrimidine + 2 H(+) = thiamine phosphate + CO2 + diphosphate</text>
        <dbReference type="Rhea" id="RHEA:47844"/>
        <dbReference type="ChEBI" id="CHEBI:15378"/>
        <dbReference type="ChEBI" id="CHEBI:16526"/>
        <dbReference type="ChEBI" id="CHEBI:33019"/>
        <dbReference type="ChEBI" id="CHEBI:37575"/>
        <dbReference type="ChEBI" id="CHEBI:57841"/>
        <dbReference type="ChEBI" id="CHEBI:62899"/>
        <dbReference type="EC" id="2.5.1.3"/>
    </reaction>
</comment>
<evidence type="ECO:0000256" key="5">
    <source>
        <dbReference type="ARBA" id="ARBA00022977"/>
    </source>
</evidence>
<comment type="similarity">
    <text evidence="9 10">Belongs to the thiamine-phosphate synthase family.</text>
</comment>
<dbReference type="InterPro" id="IPR013785">
    <property type="entry name" value="Aldolase_TIM"/>
</dbReference>
<comment type="function">
    <text evidence="9">Condenses 4-methyl-5-(beta-hydroxyethyl)thiazole monophosphate (THZ-P) and 2-methyl-4-amino-5-hydroxymethyl pyrimidine pyrophosphate (HMP-PP) to form thiamine monophosphate (TMP).</text>
</comment>
<evidence type="ECO:0000313" key="14">
    <source>
        <dbReference type="Proteomes" id="UP001628193"/>
    </source>
</evidence>
<comment type="catalytic activity">
    <reaction evidence="7 9 10">
        <text>2-(2-carboxy-4-methylthiazol-5-yl)ethyl phosphate + 4-amino-2-methyl-5-(diphosphooxymethyl)pyrimidine + 2 H(+) = thiamine phosphate + CO2 + diphosphate</text>
        <dbReference type="Rhea" id="RHEA:47848"/>
        <dbReference type="ChEBI" id="CHEBI:15378"/>
        <dbReference type="ChEBI" id="CHEBI:16526"/>
        <dbReference type="ChEBI" id="CHEBI:33019"/>
        <dbReference type="ChEBI" id="CHEBI:37575"/>
        <dbReference type="ChEBI" id="CHEBI:57841"/>
        <dbReference type="ChEBI" id="CHEBI:62890"/>
        <dbReference type="EC" id="2.5.1.3"/>
    </reaction>
</comment>
<dbReference type="Gene3D" id="3.20.20.70">
    <property type="entry name" value="Aldolase class I"/>
    <property type="match status" value="1"/>
</dbReference>
<dbReference type="SUPFAM" id="SSF51391">
    <property type="entry name" value="Thiamin phosphate synthase"/>
    <property type="match status" value="1"/>
</dbReference>
<comment type="catalytic activity">
    <reaction evidence="6 9 10">
        <text>4-methyl-5-(2-phosphooxyethyl)-thiazole + 4-amino-2-methyl-5-(diphosphooxymethyl)pyrimidine + H(+) = thiamine phosphate + diphosphate</text>
        <dbReference type="Rhea" id="RHEA:22328"/>
        <dbReference type="ChEBI" id="CHEBI:15378"/>
        <dbReference type="ChEBI" id="CHEBI:33019"/>
        <dbReference type="ChEBI" id="CHEBI:37575"/>
        <dbReference type="ChEBI" id="CHEBI:57841"/>
        <dbReference type="ChEBI" id="CHEBI:58296"/>
        <dbReference type="EC" id="2.5.1.3"/>
    </reaction>
</comment>
<gene>
    <name evidence="13" type="primary">thiE_2</name>
    <name evidence="9" type="synonym">thiE</name>
    <name evidence="13" type="ORF">SIID45300_03307</name>
</gene>
<evidence type="ECO:0000256" key="7">
    <source>
        <dbReference type="ARBA" id="ARBA00047851"/>
    </source>
</evidence>
<evidence type="ECO:0000259" key="12">
    <source>
        <dbReference type="Pfam" id="PF02581"/>
    </source>
</evidence>
<feature type="binding site" evidence="9">
    <location>
        <position position="79"/>
    </location>
    <ligand>
        <name>Mg(2+)</name>
        <dbReference type="ChEBI" id="CHEBI:18420"/>
    </ligand>
</feature>
<keyword evidence="5 9" id="KW-0784">Thiamine biosynthesis</keyword>
<keyword evidence="4 9" id="KW-0460">Magnesium</keyword>
<evidence type="ECO:0000256" key="4">
    <source>
        <dbReference type="ARBA" id="ARBA00022842"/>
    </source>
</evidence>
<comment type="cofactor">
    <cofactor evidence="9">
        <name>Mg(2+)</name>
        <dbReference type="ChEBI" id="CHEBI:18420"/>
    </cofactor>
    <text evidence="9">Binds 1 Mg(2+) ion per subunit.</text>
</comment>
<reference evidence="13 14" key="1">
    <citation type="submission" date="2024-05" db="EMBL/GenBank/DDBJ databases">
        <authorList>
            <consortium name="Candidatus Magnetaquicoccaceae bacterium FCR-1 genome sequencing consortium"/>
            <person name="Shimoshige H."/>
            <person name="Shimamura S."/>
            <person name="Taoka A."/>
            <person name="Kobayashi H."/>
            <person name="Maekawa T."/>
        </authorList>
    </citation>
    <scope>NUCLEOTIDE SEQUENCE [LARGE SCALE GENOMIC DNA]</scope>
    <source>
        <strain evidence="13 14">FCR-1</strain>
    </source>
</reference>
<evidence type="ECO:0000256" key="1">
    <source>
        <dbReference type="ARBA" id="ARBA00005165"/>
    </source>
</evidence>
<dbReference type="GO" id="GO:0004789">
    <property type="term" value="F:thiamine-phosphate diphosphorylase activity"/>
    <property type="evidence" value="ECO:0007669"/>
    <property type="project" value="UniProtKB-EC"/>
</dbReference>
<evidence type="ECO:0000256" key="11">
    <source>
        <dbReference type="RuleBase" id="RU004253"/>
    </source>
</evidence>
<dbReference type="PANTHER" id="PTHR20857">
    <property type="entry name" value="THIAMINE-PHOSPHATE PYROPHOSPHORYLASE"/>
    <property type="match status" value="1"/>
</dbReference>
<keyword evidence="14" id="KW-1185">Reference proteome</keyword>
<dbReference type="InterPro" id="IPR036206">
    <property type="entry name" value="ThiamineP_synth_sf"/>
</dbReference>
<evidence type="ECO:0000256" key="10">
    <source>
        <dbReference type="RuleBase" id="RU003826"/>
    </source>
</evidence>
<accession>A0ABQ0CDH7</accession>
<evidence type="ECO:0000313" key="13">
    <source>
        <dbReference type="EMBL" id="GAB0058947.1"/>
    </source>
</evidence>
<feature type="binding site" evidence="9">
    <location>
        <begin position="194"/>
        <end position="195"/>
    </location>
    <ligand>
        <name>2-[(2R,5Z)-2-carboxy-4-methylthiazol-5(2H)-ylidene]ethyl phosphate</name>
        <dbReference type="ChEBI" id="CHEBI:62899"/>
    </ligand>
</feature>
<evidence type="ECO:0000256" key="2">
    <source>
        <dbReference type="ARBA" id="ARBA00022679"/>
    </source>
</evidence>
<protein>
    <recommendedName>
        <fullName evidence="9">Thiamine-phosphate synthase</fullName>
        <shortName evidence="9">TP synthase</shortName>
        <shortName evidence="9">TPS</shortName>
        <ecNumber evidence="9">2.5.1.3</ecNumber>
    </recommendedName>
    <alternativeName>
        <fullName evidence="9">Thiamine-phosphate pyrophosphorylase</fullName>
        <shortName evidence="9">TMP pyrophosphorylase</shortName>
        <shortName evidence="9">TMP-PPase</shortName>
    </alternativeName>
</protein>
<keyword evidence="3 9" id="KW-0479">Metal-binding</keyword>
<proteinExistence type="inferred from homology"/>
<dbReference type="HAMAP" id="MF_00097">
    <property type="entry name" value="TMP_synthase"/>
    <property type="match status" value="1"/>
</dbReference>
<dbReference type="InterPro" id="IPR022998">
    <property type="entry name" value="ThiamineP_synth_TenI"/>
</dbReference>
<dbReference type="EMBL" id="BAAFGK010000005">
    <property type="protein sequence ID" value="GAB0058947.1"/>
    <property type="molecule type" value="Genomic_DNA"/>
</dbReference>
<dbReference type="Proteomes" id="UP001628193">
    <property type="component" value="Unassembled WGS sequence"/>
</dbReference>
<evidence type="ECO:0000256" key="8">
    <source>
        <dbReference type="ARBA" id="ARBA00047883"/>
    </source>
</evidence>
<dbReference type="CDD" id="cd00564">
    <property type="entry name" value="TMP_TenI"/>
    <property type="match status" value="1"/>
</dbReference>
<name>A0ABQ0CDH7_9PROT</name>
<dbReference type="RefSeq" id="WP_420906664.1">
    <property type="nucleotide sequence ID" value="NZ_BAAFGK010000005.1"/>
</dbReference>
<dbReference type="PANTHER" id="PTHR20857:SF15">
    <property type="entry name" value="THIAMINE-PHOSPHATE SYNTHASE"/>
    <property type="match status" value="1"/>
</dbReference>
<feature type="binding site" evidence="9">
    <location>
        <position position="146"/>
    </location>
    <ligand>
        <name>4-amino-2-methyl-5-(diphosphooxymethyl)pyrimidine</name>
        <dbReference type="ChEBI" id="CHEBI:57841"/>
    </ligand>
</feature>
<dbReference type="EC" id="2.5.1.3" evidence="9"/>
<feature type="binding site" evidence="9">
    <location>
        <position position="117"/>
    </location>
    <ligand>
        <name>4-amino-2-methyl-5-(diphosphooxymethyl)pyrimidine</name>
        <dbReference type="ChEBI" id="CHEBI:57841"/>
    </ligand>
</feature>
<reference evidence="13 14" key="2">
    <citation type="submission" date="2024-09" db="EMBL/GenBank/DDBJ databases">
        <title>Draft genome sequence of Candidatus Magnetaquicoccaceae bacterium FCR-1.</title>
        <authorList>
            <person name="Shimoshige H."/>
            <person name="Shimamura S."/>
            <person name="Taoka A."/>
            <person name="Kobayashi H."/>
            <person name="Maekawa T."/>
        </authorList>
    </citation>
    <scope>NUCLEOTIDE SEQUENCE [LARGE SCALE GENOMIC DNA]</scope>
    <source>
        <strain evidence="13 14">FCR-1</strain>
    </source>
</reference>
<organism evidence="13 14">
    <name type="scientific">Candidatus Magnetaquiglobus chichijimensis</name>
    <dbReference type="NCBI Taxonomy" id="3141448"/>
    <lineage>
        <taxon>Bacteria</taxon>
        <taxon>Pseudomonadati</taxon>
        <taxon>Pseudomonadota</taxon>
        <taxon>Magnetococcia</taxon>
        <taxon>Magnetococcales</taxon>
        <taxon>Candidatus Magnetaquicoccaceae</taxon>
        <taxon>Candidatus Magnetaquiglobus</taxon>
    </lineage>
</organism>
<comment type="caution">
    <text evidence="13">The sequence shown here is derived from an EMBL/GenBank/DDBJ whole genome shotgun (WGS) entry which is preliminary data.</text>
</comment>
<sequence length="216" mass="22902">MSNPALPTGILPILDADWLERIAPASMPPEAVARLIHALAIPMVQLRAKGGEASARVFMTGWLKALRDHAPETKVILNDRLAWVLSLDADGVHVGQEDTPVETCRNALGAGRIIGLSTHTLAEIRQAEALGVDYIGFGPIFPTATKSDTHAVQGVETLKGMVEATRLPMVAIGGITLENLDAVAATGAHGAALISALWQADWERRLSAAVGSWRRG</sequence>
<comment type="pathway">
    <text evidence="1 9 11">Cofactor biosynthesis; thiamine diphosphate biosynthesis; thiamine phosphate from 4-amino-2-methyl-5-diphosphomethylpyrimidine and 4-methyl-5-(2-phosphoethyl)-thiazole: step 1/1.</text>
</comment>
<feature type="binding site" evidence="9">
    <location>
        <begin position="45"/>
        <end position="49"/>
    </location>
    <ligand>
        <name>4-amino-2-methyl-5-(diphosphooxymethyl)pyrimidine</name>
        <dbReference type="ChEBI" id="CHEBI:57841"/>
    </ligand>
</feature>
<dbReference type="NCBIfam" id="TIGR00693">
    <property type="entry name" value="thiE"/>
    <property type="match status" value="1"/>
</dbReference>
<feature type="binding site" evidence="9">
    <location>
        <begin position="143"/>
        <end position="145"/>
    </location>
    <ligand>
        <name>2-[(2R,5Z)-2-carboxy-4-methylthiazol-5(2H)-ylidene]ethyl phosphate</name>
        <dbReference type="ChEBI" id="CHEBI:62899"/>
    </ligand>
</feature>
<feature type="binding site" evidence="9">
    <location>
        <position position="98"/>
    </location>
    <ligand>
        <name>Mg(2+)</name>
        <dbReference type="ChEBI" id="CHEBI:18420"/>
    </ligand>
</feature>
<feature type="binding site" evidence="9">
    <location>
        <position position="78"/>
    </location>
    <ligand>
        <name>4-amino-2-methyl-5-(diphosphooxymethyl)pyrimidine</name>
        <dbReference type="ChEBI" id="CHEBI:57841"/>
    </ligand>
</feature>
<keyword evidence="2 9" id="KW-0808">Transferase</keyword>
<dbReference type="InterPro" id="IPR034291">
    <property type="entry name" value="TMP_synthase"/>
</dbReference>
<feature type="binding site" evidence="9">
    <location>
        <position position="174"/>
    </location>
    <ligand>
        <name>2-[(2R,5Z)-2-carboxy-4-methylthiazol-5(2H)-ylidene]ethyl phosphate</name>
        <dbReference type="ChEBI" id="CHEBI:62899"/>
    </ligand>
</feature>